<reference evidence="1 2" key="1">
    <citation type="journal article" date="2012" name="PLoS Pathog.">
        <title>The genome of the obligate intracellular parasite Trachipleistophora hominis: new insights into microsporidian genome dynamics and reductive evolution.</title>
        <authorList>
            <person name="Heinz E."/>
            <person name="Williams T.A."/>
            <person name="Nakjang S."/>
            <person name="Noel C.J."/>
            <person name="Swan D.C."/>
            <person name="Goldberg A.V."/>
            <person name="Harris S.R."/>
            <person name="Weinmaier T."/>
            <person name="Markert S."/>
            <person name="Becher D."/>
            <person name="Bernhardt J."/>
            <person name="Dagan T."/>
            <person name="Hacker C."/>
            <person name="Lucocq J.M."/>
            <person name="Schweder T."/>
            <person name="Rattei T."/>
            <person name="Hall N."/>
            <person name="Hirt R.P."/>
            <person name="Embley T.M."/>
        </authorList>
    </citation>
    <scope>NUCLEOTIDE SEQUENCE [LARGE SCALE GENOMIC DNA]</scope>
</reference>
<evidence type="ECO:0000313" key="2">
    <source>
        <dbReference type="Proteomes" id="UP000011185"/>
    </source>
</evidence>
<name>L7JSB2_TRAHO</name>
<sequence length="44" mass="5288">MPNTLKYTLQSFMKDFGDMKKIYLKKAVNQHKRFLARARTLVKK</sequence>
<dbReference type="AlphaFoldDB" id="L7JSB2"/>
<dbReference type="VEuPathDB" id="MicrosporidiaDB:THOM_2939"/>
<proteinExistence type="predicted"/>
<gene>
    <name evidence="1" type="ORF">THOM_2939</name>
</gene>
<dbReference type="InParanoid" id="L7JSB2"/>
<keyword evidence="2" id="KW-1185">Reference proteome</keyword>
<accession>L7JSB2</accession>
<dbReference type="Proteomes" id="UP000011185">
    <property type="component" value="Unassembled WGS sequence"/>
</dbReference>
<dbReference type="HOGENOM" id="CLU_3224897_0_0_1"/>
<evidence type="ECO:0000313" key="1">
    <source>
        <dbReference type="EMBL" id="ELQ74160.1"/>
    </source>
</evidence>
<dbReference type="EMBL" id="JH994068">
    <property type="protein sequence ID" value="ELQ74160.1"/>
    <property type="molecule type" value="Genomic_DNA"/>
</dbReference>
<organism evidence="1 2">
    <name type="scientific">Trachipleistophora hominis</name>
    <name type="common">Microsporidian parasite</name>
    <dbReference type="NCBI Taxonomy" id="72359"/>
    <lineage>
        <taxon>Eukaryota</taxon>
        <taxon>Fungi</taxon>
        <taxon>Fungi incertae sedis</taxon>
        <taxon>Microsporidia</taxon>
        <taxon>Pleistophoridae</taxon>
        <taxon>Trachipleistophora</taxon>
    </lineage>
</organism>
<protein>
    <submittedName>
        <fullName evidence="1">Uncharacterized protein</fullName>
    </submittedName>
</protein>